<feature type="compositionally biased region" description="Polar residues" evidence="1">
    <location>
        <begin position="362"/>
        <end position="376"/>
    </location>
</feature>
<dbReference type="KEGG" id="nta:107773685"/>
<dbReference type="InterPro" id="IPR029472">
    <property type="entry name" value="Copia-like_N"/>
</dbReference>
<feature type="domain" description="Reverse transcriptase Ty1/copia-type" evidence="2">
    <location>
        <begin position="464"/>
        <end position="705"/>
    </location>
</feature>
<feature type="region of interest" description="Disordered" evidence="1">
    <location>
        <begin position="1"/>
        <end position="23"/>
    </location>
</feature>
<dbReference type="OrthoDB" id="414945at2759"/>
<dbReference type="InterPro" id="IPR043502">
    <property type="entry name" value="DNA/RNA_pol_sf"/>
</dbReference>
<evidence type="ECO:0000259" key="3">
    <source>
        <dbReference type="Pfam" id="PF14244"/>
    </source>
</evidence>
<dbReference type="CDD" id="cd09272">
    <property type="entry name" value="RNase_HI_RT_Ty1"/>
    <property type="match status" value="1"/>
</dbReference>
<dbReference type="RefSeq" id="XP_016448586.1">
    <property type="nucleotide sequence ID" value="XM_016593100.1"/>
</dbReference>
<dbReference type="AlphaFoldDB" id="A0A1S3Y8E0"/>
<dbReference type="InterPro" id="IPR013103">
    <property type="entry name" value="RVT_2"/>
</dbReference>
<evidence type="ECO:0000313" key="4">
    <source>
        <dbReference type="RefSeq" id="XP_016448586.1"/>
    </source>
</evidence>
<dbReference type="Pfam" id="PF14244">
    <property type="entry name" value="Retrotran_gag_3"/>
    <property type="match status" value="1"/>
</dbReference>
<sequence>MGDKTPVTPSAISKDDGTGSSAPTIAQQIDISHPYFLTPFDSPGMNLINTIFDGTSYGNWKRGVLIALSAKNKLGFITGAYPPPSSQSALLTQWKRYNDMKVSSNLKLLRNSGKSWSKAYNGVRGNILMMKPLPSTAQAYSIVLHDESQREIHSGTSFSVESSAFMVSGQKWAPQKHHGGAKVGIPNSGADVKRSDLFCNYCKKSGHVKEGISGNVVSSLVQSHGFSKEQVERLISMFQSVQNGGSTSNPVASPSANLADSGASQYMTYQKHLLHNITVLSPPILVPSKKRYQIFGKAASGLYVLEDNTHQLESRSIKPHAPISSLFNVASKSCSPVPSSKYESIKKTALAQFALWPPSPPAGTQDSLEPVLSSSHGPELRKSTRVHNAPKYLSDYLCNNASSISPNPPFLPFHSFCFSALTKENQGLISSICHINEPQTYHQAAAHPGWQDAMVKEFEALASNHTWDVVELPEGKKALPCKWVYKVKLKSDGTLERLKARLVIRGDTQREGIDYTDTFSPVVKMTTIRCILSIAVKRNWDLFQLDVNNAFLHGELDEEVYMRFPLGLSPPSPSHVCRLRKSLYDLKQAFRQWYAHLSSALGTRGFTSSLNDYSLFFKVSGDLITILAVYVDDVLITGNNQAEINEIKQFLDMEFKIKDLGLAYYFLGLELIRESGGLIVTQRKFALELLTDFDCLNVRPASSPLDPTIKLSFSCGEPLPDPTVYRRLLGKLNFLTSTRPDLSFAVQTLSQHMQSPYTGHYQAALHVLRYISRDPGLGLFMSSEPSFQLLAFCDADWASCSNTRRSVSGFFLSLGGYPISWKSKKQQVVALSSPEAEYRSMRRLAAKITWVVRLLHDLSVVPSLPVPLHCDNQEAIHILS</sequence>
<protein>
    <recommendedName>
        <fullName evidence="5">Reverse transcriptase Ty1/copia-type domain-containing protein</fullName>
    </recommendedName>
</protein>
<name>A0A1S3Y8E0_TOBAC</name>
<evidence type="ECO:0000256" key="1">
    <source>
        <dbReference type="SAM" id="MobiDB-lite"/>
    </source>
</evidence>
<evidence type="ECO:0008006" key="5">
    <source>
        <dbReference type="Google" id="ProtNLM"/>
    </source>
</evidence>
<feature type="domain" description="Retrotransposon Copia-like N-terminal" evidence="3">
    <location>
        <begin position="39"/>
        <end position="84"/>
    </location>
</feature>
<dbReference type="PaxDb" id="4097-A0A1S3Y8E0"/>
<dbReference type="PANTHER" id="PTHR11439:SF498">
    <property type="entry name" value="DNAK FAMILY PROTEIN"/>
    <property type="match status" value="1"/>
</dbReference>
<proteinExistence type="predicted"/>
<dbReference type="SUPFAM" id="SSF56672">
    <property type="entry name" value="DNA/RNA polymerases"/>
    <property type="match status" value="1"/>
</dbReference>
<organism evidence="4">
    <name type="scientific">Nicotiana tabacum</name>
    <name type="common">Common tobacco</name>
    <dbReference type="NCBI Taxonomy" id="4097"/>
    <lineage>
        <taxon>Eukaryota</taxon>
        <taxon>Viridiplantae</taxon>
        <taxon>Streptophyta</taxon>
        <taxon>Embryophyta</taxon>
        <taxon>Tracheophyta</taxon>
        <taxon>Spermatophyta</taxon>
        <taxon>Magnoliopsida</taxon>
        <taxon>eudicotyledons</taxon>
        <taxon>Gunneridae</taxon>
        <taxon>Pentapetalae</taxon>
        <taxon>asterids</taxon>
        <taxon>lamiids</taxon>
        <taxon>Solanales</taxon>
        <taxon>Solanaceae</taxon>
        <taxon>Nicotianoideae</taxon>
        <taxon>Nicotianeae</taxon>
        <taxon>Nicotiana</taxon>
    </lineage>
</organism>
<accession>A0A1S3Y8E0</accession>
<dbReference type="STRING" id="4097.A0A1S3Y8E0"/>
<dbReference type="Pfam" id="PF07727">
    <property type="entry name" value="RVT_2"/>
    <property type="match status" value="1"/>
</dbReference>
<reference evidence="4" key="1">
    <citation type="submission" date="2025-08" db="UniProtKB">
        <authorList>
            <consortium name="RefSeq"/>
        </authorList>
    </citation>
    <scope>IDENTIFICATION</scope>
</reference>
<feature type="region of interest" description="Disordered" evidence="1">
    <location>
        <begin position="360"/>
        <end position="384"/>
    </location>
</feature>
<dbReference type="PANTHER" id="PTHR11439">
    <property type="entry name" value="GAG-POL-RELATED RETROTRANSPOSON"/>
    <property type="match status" value="1"/>
</dbReference>
<gene>
    <name evidence="4" type="primary">LOC107773685</name>
</gene>
<evidence type="ECO:0000259" key="2">
    <source>
        <dbReference type="Pfam" id="PF07727"/>
    </source>
</evidence>